<organism evidence="6 7">
    <name type="scientific">Acinetobacter bouvetii</name>
    <dbReference type="NCBI Taxonomy" id="202951"/>
    <lineage>
        <taxon>Bacteria</taxon>
        <taxon>Pseudomonadati</taxon>
        <taxon>Pseudomonadota</taxon>
        <taxon>Gammaproteobacteria</taxon>
        <taxon>Moraxellales</taxon>
        <taxon>Moraxellaceae</taxon>
        <taxon>Acinetobacter</taxon>
    </lineage>
</organism>
<proteinExistence type="inferred from homology"/>
<dbReference type="AlphaFoldDB" id="A0A811GGU5"/>
<evidence type="ECO:0000256" key="3">
    <source>
        <dbReference type="ARBA" id="ARBA00023125"/>
    </source>
</evidence>
<dbReference type="GO" id="GO:0003677">
    <property type="term" value="F:DNA binding"/>
    <property type="evidence" value="ECO:0007669"/>
    <property type="project" value="UniProtKB-KW"/>
</dbReference>
<dbReference type="SUPFAM" id="SSF47413">
    <property type="entry name" value="lambda repressor-like DNA-binding domains"/>
    <property type="match status" value="1"/>
</dbReference>
<dbReference type="RefSeq" id="WP_174560790.1">
    <property type="nucleotide sequence ID" value="NZ_CADDTS010000049.1"/>
</dbReference>
<evidence type="ECO:0000313" key="7">
    <source>
        <dbReference type="Proteomes" id="UP000489961"/>
    </source>
</evidence>
<comment type="caution">
    <text evidence="6">The sequence shown here is derived from an EMBL/GenBank/DDBJ whole genome shotgun (WGS) entry which is preliminary data.</text>
</comment>
<keyword evidence="4" id="KW-0804">Transcription</keyword>
<evidence type="ECO:0000256" key="4">
    <source>
        <dbReference type="ARBA" id="ARBA00023163"/>
    </source>
</evidence>
<gene>
    <name evidence="6" type="ORF">SFB21_3094</name>
</gene>
<reference evidence="6 7" key="1">
    <citation type="submission" date="2020-02" db="EMBL/GenBank/DDBJ databases">
        <authorList>
            <person name="Chaudhuri R."/>
        </authorList>
    </citation>
    <scope>NUCLEOTIDE SEQUENCE [LARGE SCALE GENOMIC DNA]</scope>
    <source>
        <strain evidence="6">SFB21</strain>
    </source>
</reference>
<feature type="domain" description="Ner winged helix-turn-helix DNA-binding" evidence="5">
    <location>
        <begin position="12"/>
        <end position="83"/>
    </location>
</feature>
<accession>A0A811GGU5</accession>
<dbReference type="InterPro" id="IPR010982">
    <property type="entry name" value="Lambda_DNA-bd_dom_sf"/>
</dbReference>
<dbReference type="EMBL" id="CADDTS010000049">
    <property type="protein sequence ID" value="CAB1222390.1"/>
    <property type="molecule type" value="Genomic_DNA"/>
</dbReference>
<evidence type="ECO:0000256" key="2">
    <source>
        <dbReference type="ARBA" id="ARBA00023015"/>
    </source>
</evidence>
<dbReference type="Gene3D" id="1.10.260.40">
    <property type="entry name" value="lambda repressor-like DNA-binding domains"/>
    <property type="match status" value="1"/>
</dbReference>
<dbReference type="InterPro" id="IPR038722">
    <property type="entry name" value="Ner_HTH_dom"/>
</dbReference>
<sequence length="93" mass="10498">MGTMQMPTEKVWDRHAIKAEIERKGHTLTSIATSYGMPAQTVRNALDKPSKSGEIAIAKFLGMPVHELFPDRWTKDNKRIYPRCNKINSAGEV</sequence>
<evidence type="ECO:0000256" key="1">
    <source>
        <dbReference type="ARBA" id="ARBA00006157"/>
    </source>
</evidence>
<dbReference type="Proteomes" id="UP000489961">
    <property type="component" value="Unassembled WGS sequence"/>
</dbReference>
<name>A0A811GGU5_9GAMM</name>
<dbReference type="Pfam" id="PF13693">
    <property type="entry name" value="HTH_35"/>
    <property type="match status" value="1"/>
</dbReference>
<protein>
    <recommendedName>
        <fullName evidence="5">Ner winged helix-turn-helix DNA-binding domain-containing protein</fullName>
    </recommendedName>
</protein>
<evidence type="ECO:0000313" key="6">
    <source>
        <dbReference type="EMBL" id="CAB1222390.1"/>
    </source>
</evidence>
<keyword evidence="2" id="KW-0805">Transcription regulation</keyword>
<comment type="similarity">
    <text evidence="1">Belongs to the ner transcriptional regulatory family.</text>
</comment>
<evidence type="ECO:0000259" key="5">
    <source>
        <dbReference type="Pfam" id="PF13693"/>
    </source>
</evidence>
<keyword evidence="3" id="KW-0238">DNA-binding</keyword>